<accession>A0A0D0CS89</accession>
<dbReference type="AlphaFoldDB" id="A0A0D0CS89"/>
<evidence type="ECO:0000256" key="1">
    <source>
        <dbReference type="SAM" id="Coils"/>
    </source>
</evidence>
<dbReference type="InParanoid" id="A0A0D0CS89"/>
<proteinExistence type="predicted"/>
<evidence type="ECO:0000313" key="3">
    <source>
        <dbReference type="EMBL" id="KIK73751.1"/>
    </source>
</evidence>
<protein>
    <submittedName>
        <fullName evidence="3">Uncharacterized protein</fullName>
    </submittedName>
</protein>
<name>A0A0D0CS89_9AGAM</name>
<reference evidence="3 4" key="1">
    <citation type="submission" date="2014-04" db="EMBL/GenBank/DDBJ databases">
        <authorList>
            <consortium name="DOE Joint Genome Institute"/>
            <person name="Kuo A."/>
            <person name="Kohler A."/>
            <person name="Jargeat P."/>
            <person name="Nagy L.G."/>
            <person name="Floudas D."/>
            <person name="Copeland A."/>
            <person name="Barry K.W."/>
            <person name="Cichocki N."/>
            <person name="Veneault-Fourrey C."/>
            <person name="LaButti K."/>
            <person name="Lindquist E.A."/>
            <person name="Lipzen A."/>
            <person name="Lundell T."/>
            <person name="Morin E."/>
            <person name="Murat C."/>
            <person name="Sun H."/>
            <person name="Tunlid A."/>
            <person name="Henrissat B."/>
            <person name="Grigoriev I.V."/>
            <person name="Hibbett D.S."/>
            <person name="Martin F."/>
            <person name="Nordberg H.P."/>
            <person name="Cantor M.N."/>
            <person name="Hua S.X."/>
        </authorList>
    </citation>
    <scope>NUCLEOTIDE SEQUENCE [LARGE SCALE GENOMIC DNA]</scope>
    <source>
        <strain evidence="3 4">Ve08.2h10</strain>
    </source>
</reference>
<sequence length="266" mass="29383">WPKTISHNTSQATVCSDNNSTPITSTSTSASILPVAIAIDINMSPPNQQFRADPVMQINVNMSPPSRSVVPTLPSPHIIDLEASPPWRSTYLSHANDLANVTIIDPFFSLPPRHQPPQGIRLDALPPSRGSGLPYRLMPHTGIDLDASPPHCTPLCLPGVAASQPRPTLGSATQSLLQIMHQPMLLLLLTKPSGPWPLALRAQSLAQLIARAWSIQAEQTKIHQILRLLLELHHLKERLEDAMDQQKQLQDVQEMLELLSRLFDYH</sequence>
<gene>
    <name evidence="3" type="ORF">PAXRUDRAFT_177587</name>
</gene>
<feature type="coiled-coil region" evidence="1">
    <location>
        <begin position="225"/>
        <end position="262"/>
    </location>
</feature>
<feature type="non-terminal residue" evidence="3">
    <location>
        <position position="266"/>
    </location>
</feature>
<dbReference type="Proteomes" id="UP000054538">
    <property type="component" value="Unassembled WGS sequence"/>
</dbReference>
<dbReference type="EMBL" id="KN829456">
    <property type="protein sequence ID" value="KIK73751.1"/>
    <property type="molecule type" value="Genomic_DNA"/>
</dbReference>
<dbReference type="OrthoDB" id="2677017at2759"/>
<feature type="region of interest" description="Disordered" evidence="2">
    <location>
        <begin position="1"/>
        <end position="25"/>
    </location>
</feature>
<keyword evidence="1" id="KW-0175">Coiled coil</keyword>
<reference evidence="4" key="2">
    <citation type="submission" date="2015-01" db="EMBL/GenBank/DDBJ databases">
        <title>Evolutionary Origins and Diversification of the Mycorrhizal Mutualists.</title>
        <authorList>
            <consortium name="DOE Joint Genome Institute"/>
            <consortium name="Mycorrhizal Genomics Consortium"/>
            <person name="Kohler A."/>
            <person name="Kuo A."/>
            <person name="Nagy L.G."/>
            <person name="Floudas D."/>
            <person name="Copeland A."/>
            <person name="Barry K.W."/>
            <person name="Cichocki N."/>
            <person name="Veneault-Fourrey C."/>
            <person name="LaButti K."/>
            <person name="Lindquist E.A."/>
            <person name="Lipzen A."/>
            <person name="Lundell T."/>
            <person name="Morin E."/>
            <person name="Murat C."/>
            <person name="Riley R."/>
            <person name="Ohm R."/>
            <person name="Sun H."/>
            <person name="Tunlid A."/>
            <person name="Henrissat B."/>
            <person name="Grigoriev I.V."/>
            <person name="Hibbett D.S."/>
            <person name="Martin F."/>
        </authorList>
    </citation>
    <scope>NUCLEOTIDE SEQUENCE [LARGE SCALE GENOMIC DNA]</scope>
    <source>
        <strain evidence="4">Ve08.2h10</strain>
    </source>
</reference>
<dbReference type="HOGENOM" id="CLU_101444_0_0_1"/>
<feature type="compositionally biased region" description="Polar residues" evidence="2">
    <location>
        <begin position="1"/>
        <end position="19"/>
    </location>
</feature>
<organism evidence="3 4">
    <name type="scientific">Paxillus rubicundulus Ve08.2h10</name>
    <dbReference type="NCBI Taxonomy" id="930991"/>
    <lineage>
        <taxon>Eukaryota</taxon>
        <taxon>Fungi</taxon>
        <taxon>Dikarya</taxon>
        <taxon>Basidiomycota</taxon>
        <taxon>Agaricomycotina</taxon>
        <taxon>Agaricomycetes</taxon>
        <taxon>Agaricomycetidae</taxon>
        <taxon>Boletales</taxon>
        <taxon>Paxilineae</taxon>
        <taxon>Paxillaceae</taxon>
        <taxon>Paxillus</taxon>
    </lineage>
</organism>
<evidence type="ECO:0000256" key="2">
    <source>
        <dbReference type="SAM" id="MobiDB-lite"/>
    </source>
</evidence>
<evidence type="ECO:0000313" key="4">
    <source>
        <dbReference type="Proteomes" id="UP000054538"/>
    </source>
</evidence>
<keyword evidence="4" id="KW-1185">Reference proteome</keyword>